<reference evidence="2" key="2">
    <citation type="journal article" date="2015" name="Data Brief">
        <title>Shoot transcriptome of the giant reed, Arundo donax.</title>
        <authorList>
            <person name="Barrero R.A."/>
            <person name="Guerrero F.D."/>
            <person name="Moolhuijzen P."/>
            <person name="Goolsby J.A."/>
            <person name="Tidwell J."/>
            <person name="Bellgard S.E."/>
            <person name="Bellgard M.I."/>
        </authorList>
    </citation>
    <scope>NUCLEOTIDE SEQUENCE</scope>
    <source>
        <tissue evidence="2">Shoot tissue taken approximately 20 cm above the soil surface</tissue>
    </source>
</reference>
<organism evidence="2">
    <name type="scientific">Arundo donax</name>
    <name type="common">Giant reed</name>
    <name type="synonym">Donax arundinaceus</name>
    <dbReference type="NCBI Taxonomy" id="35708"/>
    <lineage>
        <taxon>Eukaryota</taxon>
        <taxon>Viridiplantae</taxon>
        <taxon>Streptophyta</taxon>
        <taxon>Embryophyta</taxon>
        <taxon>Tracheophyta</taxon>
        <taxon>Spermatophyta</taxon>
        <taxon>Magnoliopsida</taxon>
        <taxon>Liliopsida</taxon>
        <taxon>Poales</taxon>
        <taxon>Poaceae</taxon>
        <taxon>PACMAD clade</taxon>
        <taxon>Arundinoideae</taxon>
        <taxon>Arundineae</taxon>
        <taxon>Arundo</taxon>
    </lineage>
</organism>
<dbReference type="EMBL" id="GBRH01203274">
    <property type="protein sequence ID" value="JAD94621.1"/>
    <property type="molecule type" value="Transcribed_RNA"/>
</dbReference>
<protein>
    <submittedName>
        <fullName evidence="2">Uncharacterized protein</fullName>
    </submittedName>
</protein>
<proteinExistence type="predicted"/>
<accession>A0A0A9E3L2</accession>
<feature type="region of interest" description="Disordered" evidence="1">
    <location>
        <begin position="36"/>
        <end position="102"/>
    </location>
</feature>
<dbReference type="AlphaFoldDB" id="A0A0A9E3L2"/>
<sequence>MADMALNKSCMEVCPPNTEETREGALTSKRHIMDVKDHGMSHPGNLTEAEGSTISKMDTKTDSLVSSSISILTSDRVSGPRQEHNQQSKRTPSSTPEALKRRSCTKVYPLDSVDNEGLLFPDGLDLGFEQEMRDTYPELFGDMDPDGFLSYDLEMMNEDDSVEIMSSLLWDDLEEGEIPSA</sequence>
<evidence type="ECO:0000256" key="1">
    <source>
        <dbReference type="SAM" id="MobiDB-lite"/>
    </source>
</evidence>
<feature type="compositionally biased region" description="Low complexity" evidence="1">
    <location>
        <begin position="62"/>
        <end position="77"/>
    </location>
</feature>
<evidence type="ECO:0000313" key="2">
    <source>
        <dbReference type="EMBL" id="JAD94621.1"/>
    </source>
</evidence>
<reference evidence="2" key="1">
    <citation type="submission" date="2014-09" db="EMBL/GenBank/DDBJ databases">
        <authorList>
            <person name="Magalhaes I.L.F."/>
            <person name="Oliveira U."/>
            <person name="Santos F.R."/>
            <person name="Vidigal T.H.D.A."/>
            <person name="Brescovit A.D."/>
            <person name="Santos A.J."/>
        </authorList>
    </citation>
    <scope>NUCLEOTIDE SEQUENCE</scope>
    <source>
        <tissue evidence="2">Shoot tissue taken approximately 20 cm above the soil surface</tissue>
    </source>
</reference>
<name>A0A0A9E3L2_ARUDO</name>